<name>A0A401LPS2_9BACE</name>
<dbReference type="GO" id="GO:0003677">
    <property type="term" value="F:DNA binding"/>
    <property type="evidence" value="ECO:0007669"/>
    <property type="project" value="UniProtKB-KW"/>
</dbReference>
<evidence type="ECO:0000313" key="5">
    <source>
        <dbReference type="EMBL" id="GCB33580.1"/>
    </source>
</evidence>
<accession>A0A401LPS2</accession>
<protein>
    <submittedName>
        <fullName evidence="5">Transposase</fullName>
    </submittedName>
</protein>
<dbReference type="Proteomes" id="UP000288079">
    <property type="component" value="Unassembled WGS sequence"/>
</dbReference>
<reference evidence="5 6" key="1">
    <citation type="submission" date="2018-10" db="EMBL/GenBank/DDBJ databases">
        <title>Draft Genome Sequence of Bacteroides sp. KCTC 15687.</title>
        <authorList>
            <person name="Yu S.Y."/>
            <person name="Kim J.S."/>
            <person name="Oh B.S."/>
            <person name="Park S.H."/>
            <person name="Kang S.W."/>
            <person name="Park J.E."/>
            <person name="Choi S.H."/>
            <person name="Han K.I."/>
            <person name="Lee K.C."/>
            <person name="Eom M.K."/>
            <person name="Suh M.K."/>
            <person name="Lee D.H."/>
            <person name="Yoon H."/>
            <person name="Kim B."/>
            <person name="Yang S.J."/>
            <person name="Lee J.S."/>
            <person name="Lee J.H."/>
        </authorList>
    </citation>
    <scope>NUCLEOTIDE SEQUENCE [LARGE SCALE GENOMIC DNA]</scope>
    <source>
        <strain evidence="5 6">KCTC 15687</strain>
    </source>
</reference>
<dbReference type="GO" id="GO:0015074">
    <property type="term" value="P:DNA integration"/>
    <property type="evidence" value="ECO:0007669"/>
    <property type="project" value="InterPro"/>
</dbReference>
<dbReference type="SUPFAM" id="SSF56349">
    <property type="entry name" value="DNA breaking-rejoining enzymes"/>
    <property type="match status" value="1"/>
</dbReference>
<dbReference type="InterPro" id="IPR002104">
    <property type="entry name" value="Integrase_catalytic"/>
</dbReference>
<evidence type="ECO:0000259" key="4">
    <source>
        <dbReference type="PROSITE" id="PS51898"/>
    </source>
</evidence>
<dbReference type="Gene3D" id="1.10.150.130">
    <property type="match status" value="1"/>
</dbReference>
<evidence type="ECO:0000256" key="3">
    <source>
        <dbReference type="ARBA" id="ARBA00023172"/>
    </source>
</evidence>
<evidence type="ECO:0000256" key="2">
    <source>
        <dbReference type="ARBA" id="ARBA00023125"/>
    </source>
</evidence>
<keyword evidence="2" id="KW-0238">DNA-binding</keyword>
<sequence>MGTIWEQFANFAVFNPEIKLKIMKVTAFIRKTAKKNDVDTKATIYFRLRDGKKDIKAASELVISPNHWSADRQGYKDRVALVAENEKMDLNHKVQALTRMIEKEYKEDAGSEWLGEVIDKFHHPEKYKTEEELAIENPPTFAELFDEFLEKHNLSEVRKKNFRVVKRALMRYELFVRKTRRGMKHFTLDIHTTTKETLADMWDFMENEYMYAEEYPDIYETIPEKRTPQPRGKNTLIDSFSRIRTFFIWCYNQGKTTNRPFDKFPLEECLYGTPIYITLQERDKLFEADLSARPQLAIQRDIFVFQSVVGCRVGDFYKLTKKNIVNGALEYIQEKTRSHNPRTIRVPLNSVAKTILERYKDYAGATLLPFISEQKYNQAIKEAFQLAGLDRIVTVLNPLTRNPEQKYLYEVATTHTARKTFIGNMYKKVKDPDLVSSVSGHKEGSKAFRRYREIDEEMKQELVHLLD</sequence>
<dbReference type="CDD" id="cd01185">
    <property type="entry name" value="INTN1_C_like"/>
    <property type="match status" value="1"/>
</dbReference>
<keyword evidence="6" id="KW-1185">Reference proteome</keyword>
<dbReference type="AlphaFoldDB" id="A0A401LPS2"/>
<evidence type="ECO:0000256" key="1">
    <source>
        <dbReference type="ARBA" id="ARBA00008857"/>
    </source>
</evidence>
<dbReference type="InterPro" id="IPR011010">
    <property type="entry name" value="DNA_brk_join_enz"/>
</dbReference>
<dbReference type="Gene3D" id="1.10.443.10">
    <property type="entry name" value="Intergrase catalytic core"/>
    <property type="match status" value="1"/>
</dbReference>
<dbReference type="InterPro" id="IPR050090">
    <property type="entry name" value="Tyrosine_recombinase_XerCD"/>
</dbReference>
<comment type="caution">
    <text evidence="5">The sequence shown here is derived from an EMBL/GenBank/DDBJ whole genome shotgun (WGS) entry which is preliminary data.</text>
</comment>
<evidence type="ECO:0000313" key="6">
    <source>
        <dbReference type="Proteomes" id="UP000288079"/>
    </source>
</evidence>
<feature type="domain" description="Tyr recombinase" evidence="4">
    <location>
        <begin position="272"/>
        <end position="464"/>
    </location>
</feature>
<gene>
    <name evidence="5" type="ORF">KGMB02408_05250</name>
</gene>
<comment type="similarity">
    <text evidence="1">Belongs to the 'phage' integrase family.</text>
</comment>
<dbReference type="InterPro" id="IPR013762">
    <property type="entry name" value="Integrase-like_cat_sf"/>
</dbReference>
<dbReference type="PANTHER" id="PTHR30349">
    <property type="entry name" value="PHAGE INTEGRASE-RELATED"/>
    <property type="match status" value="1"/>
</dbReference>
<dbReference type="EMBL" id="BHWB01000001">
    <property type="protein sequence ID" value="GCB33580.1"/>
    <property type="molecule type" value="Genomic_DNA"/>
</dbReference>
<dbReference type="PROSITE" id="PS51898">
    <property type="entry name" value="TYR_RECOMBINASE"/>
    <property type="match status" value="1"/>
</dbReference>
<dbReference type="InterPro" id="IPR010998">
    <property type="entry name" value="Integrase_recombinase_N"/>
</dbReference>
<dbReference type="Pfam" id="PF00589">
    <property type="entry name" value="Phage_integrase"/>
    <property type="match status" value="1"/>
</dbReference>
<dbReference type="GO" id="GO:0006310">
    <property type="term" value="P:DNA recombination"/>
    <property type="evidence" value="ECO:0007669"/>
    <property type="project" value="UniProtKB-KW"/>
</dbReference>
<dbReference type="PANTHER" id="PTHR30349:SF41">
    <property type="entry name" value="INTEGRASE_RECOMBINASE PROTEIN MJ0367-RELATED"/>
    <property type="match status" value="1"/>
</dbReference>
<keyword evidence="3" id="KW-0233">DNA recombination</keyword>
<organism evidence="5 6">
    <name type="scientific">Bacteroides faecalis</name>
    <dbReference type="NCBI Taxonomy" id="2447885"/>
    <lineage>
        <taxon>Bacteria</taxon>
        <taxon>Pseudomonadati</taxon>
        <taxon>Bacteroidota</taxon>
        <taxon>Bacteroidia</taxon>
        <taxon>Bacteroidales</taxon>
        <taxon>Bacteroidaceae</taxon>
        <taxon>Bacteroides</taxon>
    </lineage>
</organism>
<proteinExistence type="inferred from homology"/>